<proteinExistence type="predicted"/>
<sequence>MPFDSGHHFCLSLIQIHIHIPFPYFPAKPLLYVDARQFNNLKNPTNNQHPGPRI</sequence>
<accession>A0A2P2R3Y0</accession>
<dbReference type="EMBL" id="GGEC01093431">
    <property type="protein sequence ID" value="MBX73915.1"/>
    <property type="molecule type" value="Transcribed_RNA"/>
</dbReference>
<dbReference type="AlphaFoldDB" id="A0A2P2R3Y0"/>
<reference evidence="1" key="1">
    <citation type="submission" date="2018-02" db="EMBL/GenBank/DDBJ databases">
        <title>Rhizophora mucronata_Transcriptome.</title>
        <authorList>
            <person name="Meera S.P."/>
            <person name="Sreeshan A."/>
            <person name="Augustine A."/>
        </authorList>
    </citation>
    <scope>NUCLEOTIDE SEQUENCE</scope>
    <source>
        <tissue evidence="1">Leaf</tissue>
    </source>
</reference>
<organism evidence="1">
    <name type="scientific">Rhizophora mucronata</name>
    <name type="common">Asiatic mangrove</name>
    <dbReference type="NCBI Taxonomy" id="61149"/>
    <lineage>
        <taxon>Eukaryota</taxon>
        <taxon>Viridiplantae</taxon>
        <taxon>Streptophyta</taxon>
        <taxon>Embryophyta</taxon>
        <taxon>Tracheophyta</taxon>
        <taxon>Spermatophyta</taxon>
        <taxon>Magnoliopsida</taxon>
        <taxon>eudicotyledons</taxon>
        <taxon>Gunneridae</taxon>
        <taxon>Pentapetalae</taxon>
        <taxon>rosids</taxon>
        <taxon>fabids</taxon>
        <taxon>Malpighiales</taxon>
        <taxon>Rhizophoraceae</taxon>
        <taxon>Rhizophora</taxon>
    </lineage>
</organism>
<protein>
    <submittedName>
        <fullName evidence="1">Uncharacterized protein</fullName>
    </submittedName>
</protein>
<evidence type="ECO:0000313" key="1">
    <source>
        <dbReference type="EMBL" id="MBX73915.1"/>
    </source>
</evidence>
<name>A0A2P2R3Y0_RHIMU</name>